<feature type="chain" id="PRO_5036477116" evidence="1">
    <location>
        <begin position="24"/>
        <end position="131"/>
    </location>
</feature>
<accession>A0A8X6X9P3</accession>
<keyword evidence="1" id="KW-0732">Signal</keyword>
<keyword evidence="3" id="KW-1185">Reference proteome</keyword>
<comment type="caution">
    <text evidence="2">The sequence shown here is derived from an EMBL/GenBank/DDBJ whole genome shotgun (WGS) entry which is preliminary data.</text>
</comment>
<name>A0A8X6X9P3_9ARAC</name>
<feature type="signal peptide" evidence="1">
    <location>
        <begin position="1"/>
        <end position="23"/>
    </location>
</feature>
<dbReference type="AlphaFoldDB" id="A0A8X6X9P3"/>
<sequence length="131" mass="14489">MICRVLYLQYLILTALVIQDSLQVQIRISLPRELTFPDGVKSSGQYELILLPAGSRQFSIYFSPASPFAKSAASPGLIASHPTNSPYLGKLNRGGSNQLSRSTKPNNSCGWDLLPKYCKQPLRLGGRRYCL</sequence>
<evidence type="ECO:0000313" key="2">
    <source>
        <dbReference type="EMBL" id="GFY49254.1"/>
    </source>
</evidence>
<proteinExistence type="predicted"/>
<organism evidence="2 3">
    <name type="scientific">Trichonephila inaurata madagascariensis</name>
    <dbReference type="NCBI Taxonomy" id="2747483"/>
    <lineage>
        <taxon>Eukaryota</taxon>
        <taxon>Metazoa</taxon>
        <taxon>Ecdysozoa</taxon>
        <taxon>Arthropoda</taxon>
        <taxon>Chelicerata</taxon>
        <taxon>Arachnida</taxon>
        <taxon>Araneae</taxon>
        <taxon>Araneomorphae</taxon>
        <taxon>Entelegynae</taxon>
        <taxon>Araneoidea</taxon>
        <taxon>Nephilidae</taxon>
        <taxon>Trichonephila</taxon>
        <taxon>Trichonephila inaurata</taxon>
    </lineage>
</organism>
<evidence type="ECO:0000256" key="1">
    <source>
        <dbReference type="SAM" id="SignalP"/>
    </source>
</evidence>
<gene>
    <name evidence="2" type="ORF">TNIN_219311</name>
</gene>
<dbReference type="EMBL" id="BMAV01006917">
    <property type="protein sequence ID" value="GFY49254.1"/>
    <property type="molecule type" value="Genomic_DNA"/>
</dbReference>
<evidence type="ECO:0000313" key="3">
    <source>
        <dbReference type="Proteomes" id="UP000886998"/>
    </source>
</evidence>
<dbReference type="Proteomes" id="UP000886998">
    <property type="component" value="Unassembled WGS sequence"/>
</dbReference>
<protein>
    <submittedName>
        <fullName evidence="2">Uncharacterized protein</fullName>
    </submittedName>
</protein>
<reference evidence="2" key="1">
    <citation type="submission" date="2020-08" db="EMBL/GenBank/DDBJ databases">
        <title>Multicomponent nature underlies the extraordinary mechanical properties of spider dragline silk.</title>
        <authorList>
            <person name="Kono N."/>
            <person name="Nakamura H."/>
            <person name="Mori M."/>
            <person name="Yoshida Y."/>
            <person name="Ohtoshi R."/>
            <person name="Malay A.D."/>
            <person name="Moran D.A.P."/>
            <person name="Tomita M."/>
            <person name="Numata K."/>
            <person name="Arakawa K."/>
        </authorList>
    </citation>
    <scope>NUCLEOTIDE SEQUENCE</scope>
</reference>